<accession>A0A808FMI8</accession>
<evidence type="ECO:0000313" key="1">
    <source>
        <dbReference type="EMBL" id="ATS90990.1"/>
    </source>
</evidence>
<name>A0A808FMI8_XANCI</name>
<dbReference type="EMBL" id="CP021018">
    <property type="protein sequence ID" value="ATS90990.1"/>
    <property type="molecule type" value="Genomic_DNA"/>
</dbReference>
<gene>
    <name evidence="1" type="ORF">XcfCFBP6167P_18065</name>
</gene>
<protein>
    <submittedName>
        <fullName evidence="1">Uncharacterized protein</fullName>
    </submittedName>
</protein>
<dbReference type="AlphaFoldDB" id="A0A808FMI8"/>
<organism evidence="1">
    <name type="scientific">Xanthomonas citri pv. phaseoli var. fuscans</name>
    <dbReference type="NCBI Taxonomy" id="473423"/>
    <lineage>
        <taxon>Bacteria</taxon>
        <taxon>Pseudomonadati</taxon>
        <taxon>Pseudomonadota</taxon>
        <taxon>Gammaproteobacteria</taxon>
        <taxon>Lysobacterales</taxon>
        <taxon>Lysobacteraceae</taxon>
        <taxon>Xanthomonas</taxon>
    </lineage>
</organism>
<proteinExistence type="predicted"/>
<reference evidence="1" key="1">
    <citation type="journal article" date="2017" name="BMC Genomics">
        <title>Xanthomonas adaptation to common bean is associated with horizontal transfers of genes encoding TAL effectors.</title>
        <authorList>
            <person name="Ruh M."/>
            <person name="Briand M."/>
            <person name="Bonneau S."/>
            <person name="Jacques M.A."/>
            <person name="Chen N.W.G."/>
        </authorList>
    </citation>
    <scope>NUCLEOTIDE SEQUENCE [LARGE SCALE GENOMIC DNA]</scope>
    <source>
        <strain evidence="1">CFBP6167</strain>
    </source>
</reference>
<sequence length="105" mass="11411">MYVSGWQKSEQGAISATFWRFWLRPGSITTGPAAIAGAPSTGSLAVIQRDRKICWSAYITNVSTTVRPALFVYACDRSTAQFAAACICSMQEPCKTRVIPSALRC</sequence>